<feature type="region of interest" description="Disordered" evidence="1">
    <location>
        <begin position="471"/>
        <end position="510"/>
    </location>
</feature>
<dbReference type="SUPFAM" id="SSF56112">
    <property type="entry name" value="Protein kinase-like (PK-like)"/>
    <property type="match status" value="1"/>
</dbReference>
<feature type="region of interest" description="Disordered" evidence="1">
    <location>
        <begin position="851"/>
        <end position="949"/>
    </location>
</feature>
<feature type="compositionally biased region" description="Low complexity" evidence="1">
    <location>
        <begin position="1041"/>
        <end position="1055"/>
    </location>
</feature>
<evidence type="ECO:0000256" key="1">
    <source>
        <dbReference type="SAM" id="MobiDB-lite"/>
    </source>
</evidence>
<gene>
    <name evidence="3" type="ORF">L227DRAFT_658722</name>
</gene>
<feature type="region of interest" description="Disordered" evidence="1">
    <location>
        <begin position="970"/>
        <end position="1067"/>
    </location>
</feature>
<dbReference type="InterPro" id="IPR040976">
    <property type="entry name" value="Pkinase_fungal"/>
</dbReference>
<feature type="compositionally biased region" description="Gly residues" evidence="1">
    <location>
        <begin position="1056"/>
        <end position="1065"/>
    </location>
</feature>
<feature type="compositionally biased region" description="Polar residues" evidence="1">
    <location>
        <begin position="753"/>
        <end position="771"/>
    </location>
</feature>
<dbReference type="EMBL" id="ML122348">
    <property type="protein sequence ID" value="RPD52625.1"/>
    <property type="molecule type" value="Genomic_DNA"/>
</dbReference>
<feature type="region of interest" description="Disordered" evidence="1">
    <location>
        <begin position="753"/>
        <end position="777"/>
    </location>
</feature>
<feature type="compositionally biased region" description="Pro residues" evidence="1">
    <location>
        <begin position="973"/>
        <end position="990"/>
    </location>
</feature>
<dbReference type="PANTHER" id="PTHR38248:SF2">
    <property type="entry name" value="FUNK1 11"/>
    <property type="match status" value="1"/>
</dbReference>
<feature type="domain" description="Fungal-type protein kinase" evidence="2">
    <location>
        <begin position="309"/>
        <end position="655"/>
    </location>
</feature>
<feature type="compositionally biased region" description="Low complexity" evidence="1">
    <location>
        <begin position="991"/>
        <end position="1007"/>
    </location>
</feature>
<evidence type="ECO:0000259" key="2">
    <source>
        <dbReference type="Pfam" id="PF17667"/>
    </source>
</evidence>
<feature type="compositionally biased region" description="Low complexity" evidence="1">
    <location>
        <begin position="875"/>
        <end position="886"/>
    </location>
</feature>
<evidence type="ECO:0000313" key="4">
    <source>
        <dbReference type="Proteomes" id="UP000313359"/>
    </source>
</evidence>
<protein>
    <recommendedName>
        <fullName evidence="2">Fungal-type protein kinase domain-containing protein</fullName>
    </recommendedName>
</protein>
<keyword evidence="4" id="KW-1185">Reference proteome</keyword>
<dbReference type="InterPro" id="IPR011009">
    <property type="entry name" value="Kinase-like_dom_sf"/>
</dbReference>
<evidence type="ECO:0000313" key="3">
    <source>
        <dbReference type="EMBL" id="RPD52625.1"/>
    </source>
</evidence>
<organism evidence="3 4">
    <name type="scientific">Lentinus tigrinus ALCF2SS1-6</name>
    <dbReference type="NCBI Taxonomy" id="1328759"/>
    <lineage>
        <taxon>Eukaryota</taxon>
        <taxon>Fungi</taxon>
        <taxon>Dikarya</taxon>
        <taxon>Basidiomycota</taxon>
        <taxon>Agaricomycotina</taxon>
        <taxon>Agaricomycetes</taxon>
        <taxon>Polyporales</taxon>
        <taxon>Polyporaceae</taxon>
        <taxon>Lentinus</taxon>
    </lineage>
</organism>
<dbReference type="PANTHER" id="PTHR38248">
    <property type="entry name" value="FUNK1 6"/>
    <property type="match status" value="1"/>
</dbReference>
<proteinExistence type="predicted"/>
<feature type="compositionally biased region" description="Basic and acidic residues" evidence="1">
    <location>
        <begin position="906"/>
        <end position="919"/>
    </location>
</feature>
<feature type="region of interest" description="Disordered" evidence="1">
    <location>
        <begin position="1112"/>
        <end position="1149"/>
    </location>
</feature>
<name>A0A5C2RQ37_9APHY</name>
<accession>A0A5C2RQ37</accession>
<dbReference type="Proteomes" id="UP000313359">
    <property type="component" value="Unassembled WGS sequence"/>
</dbReference>
<dbReference type="AlphaFoldDB" id="A0A5C2RQ37"/>
<dbReference type="Pfam" id="PF17667">
    <property type="entry name" value="Pkinase_fungal"/>
    <property type="match status" value="1"/>
</dbReference>
<feature type="compositionally biased region" description="Low complexity" evidence="1">
    <location>
        <begin position="857"/>
        <end position="867"/>
    </location>
</feature>
<reference evidence="3" key="1">
    <citation type="journal article" date="2018" name="Genome Biol. Evol.">
        <title>Genomics and development of Lentinus tigrinus, a white-rot wood-decaying mushroom with dimorphic fruiting bodies.</title>
        <authorList>
            <person name="Wu B."/>
            <person name="Xu Z."/>
            <person name="Knudson A."/>
            <person name="Carlson A."/>
            <person name="Chen N."/>
            <person name="Kovaka S."/>
            <person name="LaButti K."/>
            <person name="Lipzen A."/>
            <person name="Pennachio C."/>
            <person name="Riley R."/>
            <person name="Schakwitz W."/>
            <person name="Umezawa K."/>
            <person name="Ohm R.A."/>
            <person name="Grigoriev I.V."/>
            <person name="Nagy L.G."/>
            <person name="Gibbons J."/>
            <person name="Hibbett D."/>
        </authorList>
    </citation>
    <scope>NUCLEOTIDE SEQUENCE [LARGE SCALE GENOMIC DNA]</scope>
    <source>
        <strain evidence="3">ALCF2SS1-6</strain>
    </source>
</reference>
<dbReference type="OrthoDB" id="5584477at2759"/>
<sequence length="1164" mass="129285">MTISDCPETTILMPLGQFQCEHLFNLGADLETTRPQTFVSMVWWSLHNELGDMPHEAGEKPLRSIKSEKELSNVWAKVDRENNICKGNFLHISDSNYDPTDIYKYKVDGSFVPNSDRKAVTKRHPHWAYVSFLLEFKRGGTECDPFDDTPGHDPDATAKTRRAVRGQIMSYAERVFAYQHRTAVFLIFVNGDMFRVMRWDRSGVIVSEAVDYRMDMLAQAFADDLDHAERAFDDISGIHEVFLNSDVAATYGALCVAGKKCKLHQKPTHRCRGSHRSPPDIIPVFSFIRELFRESLKEDLPRYELTVDGRKYLVGQHIFLGFGLVGRGTRGYVALDWETQRFVFLKDSWRPYYPGVEQEGEILSKLNEKKVRNVPTLIGYGDVCDVTRGKAVAQETLASLYHPISGKKKVDWDQPPFPQSARPVTEVQAEFEQWVSKMWQKNDPNRPDKRVWHSDSKAVKQKLLRLYARKKATGKSAPTGPAFLPGPSKSARKTNTQPPAPRRKKRTADTMIAEDRRIQGGGLRHMIHTRLVEKEICLPFTEFTSSRQLVRIIFDCIRAHGIAYMRCEYMHRDVSAGNLLIYPRITVNESEKLVSVFWQGLLADWELAKHSSKKTALQPQRTGTWHFMSAYLLSNPRKAAVIADELEAFVHILIYGAVRRVRSNMEIINDFLEAYFAGCLVNPQTKKIECPTAKRSAVVDGSTLKFCVPIVFSSPDGQISRTHPLNELISELLKLFHSRYAVLEWRDFGFDSENTSTNAEPRTPSRNSPDSNVWEAASQLETDPELQFKEVVVNQPERTPQQPTPEMYANLKALESHEKVLDIFYTYAYSKQKVFPPDDVIPDRFDEIDTATQSQEAAADAPKPADATDSEGADADAAQDASAEAGPSQHADGSAAVEDPPMSADQRVEAPEDDTHTEAKPTIIAAPQAAGRPTKRRRKDPVLQAEAPAADFTTGRMTRSRSAAMMALAAAAAPPPPPLPPPPPPPPAPAPVQAAPAQPPVKQVPLAQTSTRVTRSKSGKLPGPPGGRAGGATSNVAVAPRASRGRSTAVARAAGGTAGRRGSGRGSHTYPHVPLAKGPLNVLIAHCGKLTIQRIQQGATTRRDLFHYLNGEHFSDSGSIEKPPSASEPTLRELTDTATPCSGRRRGHDVERAAQSFLLPADQL</sequence>